<dbReference type="GO" id="GO:0004622">
    <property type="term" value="F:phosphatidylcholine lysophospholipase activity"/>
    <property type="evidence" value="ECO:0007669"/>
    <property type="project" value="UniProtKB-EC"/>
</dbReference>
<keyword evidence="4 8" id="KW-0378">Hydrolase</keyword>
<feature type="region of interest" description="Disordered" evidence="10">
    <location>
        <begin position="616"/>
        <end position="646"/>
    </location>
</feature>
<dbReference type="PANTHER" id="PTHR10728">
    <property type="entry name" value="CYTOSOLIC PHOSPHOLIPASE A2"/>
    <property type="match status" value="1"/>
</dbReference>
<keyword evidence="5 8" id="KW-0442">Lipid degradation</keyword>
<keyword evidence="6 8" id="KW-0443">Lipid metabolism</keyword>
<evidence type="ECO:0000256" key="1">
    <source>
        <dbReference type="ARBA" id="ARBA00008780"/>
    </source>
</evidence>
<dbReference type="GO" id="GO:0005829">
    <property type="term" value="C:cytosol"/>
    <property type="evidence" value="ECO:0007669"/>
    <property type="project" value="TreeGrafter"/>
</dbReference>
<dbReference type="STRING" id="269621.A0A238F4V6"/>
<evidence type="ECO:0000256" key="4">
    <source>
        <dbReference type="ARBA" id="ARBA00022801"/>
    </source>
</evidence>
<dbReference type="Proteomes" id="UP000198372">
    <property type="component" value="Unassembled WGS sequence"/>
</dbReference>
<organism evidence="12 13">
    <name type="scientific">Microbotryum intermedium</name>
    <dbReference type="NCBI Taxonomy" id="269621"/>
    <lineage>
        <taxon>Eukaryota</taxon>
        <taxon>Fungi</taxon>
        <taxon>Dikarya</taxon>
        <taxon>Basidiomycota</taxon>
        <taxon>Pucciniomycotina</taxon>
        <taxon>Microbotryomycetes</taxon>
        <taxon>Microbotryales</taxon>
        <taxon>Microbotryaceae</taxon>
        <taxon>Microbotryum</taxon>
    </lineage>
</organism>
<feature type="signal peptide" evidence="9">
    <location>
        <begin position="1"/>
        <end position="27"/>
    </location>
</feature>
<name>A0A238F4V6_9BASI</name>
<evidence type="ECO:0000256" key="2">
    <source>
        <dbReference type="ARBA" id="ARBA00013274"/>
    </source>
</evidence>
<dbReference type="PANTHER" id="PTHR10728:SF33">
    <property type="entry name" value="LYSOPHOSPHOLIPASE 1-RELATED"/>
    <property type="match status" value="1"/>
</dbReference>
<feature type="domain" description="PLA2c" evidence="11">
    <location>
        <begin position="35"/>
        <end position="614"/>
    </location>
</feature>
<dbReference type="EMBL" id="FMSP01000001">
    <property type="protein sequence ID" value="SCV67041.1"/>
    <property type="molecule type" value="Genomic_DNA"/>
</dbReference>
<gene>
    <name evidence="12" type="ORF">BQ2448_5687</name>
</gene>
<feature type="compositionally biased region" description="Low complexity" evidence="10">
    <location>
        <begin position="616"/>
        <end position="628"/>
    </location>
</feature>
<comment type="similarity">
    <text evidence="1 9">Belongs to the lysophospholipase family.</text>
</comment>
<dbReference type="AlphaFoldDB" id="A0A238F4V6"/>
<keyword evidence="13" id="KW-1185">Reference proteome</keyword>
<protein>
    <recommendedName>
        <fullName evidence="2 9">Lysophospholipase</fullName>
        <ecNumber evidence="2 9">3.1.1.5</ecNumber>
    </recommendedName>
</protein>
<proteinExistence type="inferred from homology"/>
<keyword evidence="7" id="KW-0325">Glycoprotein</keyword>
<dbReference type="PROSITE" id="PS51210">
    <property type="entry name" value="PLA2C"/>
    <property type="match status" value="1"/>
</dbReference>
<dbReference type="InterPro" id="IPR002642">
    <property type="entry name" value="LysoPLipase_cat_dom"/>
</dbReference>
<dbReference type="Gene3D" id="3.40.1090.10">
    <property type="entry name" value="Cytosolic phospholipase A2 catalytic domain"/>
    <property type="match status" value="1"/>
</dbReference>
<evidence type="ECO:0000256" key="3">
    <source>
        <dbReference type="ARBA" id="ARBA00022729"/>
    </source>
</evidence>
<evidence type="ECO:0000256" key="8">
    <source>
        <dbReference type="PROSITE-ProRule" id="PRU00555"/>
    </source>
</evidence>
<evidence type="ECO:0000256" key="6">
    <source>
        <dbReference type="ARBA" id="ARBA00023098"/>
    </source>
</evidence>
<reference evidence="13" key="1">
    <citation type="submission" date="2016-09" db="EMBL/GenBank/DDBJ databases">
        <authorList>
            <person name="Jeantristanb JTB J.-T."/>
            <person name="Ricardo R."/>
        </authorList>
    </citation>
    <scope>NUCLEOTIDE SEQUENCE [LARGE SCALE GENOMIC DNA]</scope>
</reference>
<dbReference type="OrthoDB" id="4084751at2759"/>
<evidence type="ECO:0000256" key="9">
    <source>
        <dbReference type="RuleBase" id="RU362103"/>
    </source>
</evidence>
<comment type="catalytic activity">
    <reaction evidence="9">
        <text>a 1-acyl-sn-glycero-3-phosphocholine + H2O = sn-glycerol 3-phosphocholine + a fatty acid + H(+)</text>
        <dbReference type="Rhea" id="RHEA:15177"/>
        <dbReference type="ChEBI" id="CHEBI:15377"/>
        <dbReference type="ChEBI" id="CHEBI:15378"/>
        <dbReference type="ChEBI" id="CHEBI:16870"/>
        <dbReference type="ChEBI" id="CHEBI:28868"/>
        <dbReference type="ChEBI" id="CHEBI:58168"/>
        <dbReference type="EC" id="3.1.1.5"/>
    </reaction>
</comment>
<dbReference type="Pfam" id="PF01735">
    <property type="entry name" value="PLA2_B"/>
    <property type="match status" value="1"/>
</dbReference>
<evidence type="ECO:0000256" key="7">
    <source>
        <dbReference type="ARBA" id="ARBA00023180"/>
    </source>
</evidence>
<evidence type="ECO:0000256" key="5">
    <source>
        <dbReference type="ARBA" id="ARBA00022963"/>
    </source>
</evidence>
<dbReference type="SUPFAM" id="SSF52151">
    <property type="entry name" value="FabD/lysophospholipase-like"/>
    <property type="match status" value="1"/>
</dbReference>
<dbReference type="EC" id="3.1.1.5" evidence="2 9"/>
<evidence type="ECO:0000313" key="12">
    <source>
        <dbReference type="EMBL" id="SCV67041.1"/>
    </source>
</evidence>
<feature type="chain" id="PRO_5011830490" description="Lysophospholipase" evidence="9">
    <location>
        <begin position="28"/>
        <end position="668"/>
    </location>
</feature>
<feature type="compositionally biased region" description="Gly residues" evidence="10">
    <location>
        <begin position="629"/>
        <end position="638"/>
    </location>
</feature>
<keyword evidence="3 9" id="KW-0732">Signal</keyword>
<sequence>MVPSFCDSFKMGTSFVTLLAVASLASATFAPNYVACPSSNVLRQAGVAGPSRTGNQSLNTGETTYIQARKGQVVSELASWLGSRASAVYAGSLNSSTNATVPTIAIALSGGGDRAALYGAAVLAALDGRNAQSKTVGTGGYLQSSSYVSALSGGSWLLTSYALNDMPDAFDMVLGKNGTQLGWNLEFDLFSPSSNSTITTQYVQSLFQDAAAKKAAGFPVTVADIWALALSYHFVPGTNATNFFGNSTERRTSYRWSNVTSVPSYANNAMPFPIIVATVESQNATEMPLTGEAVPLQSVVYEISPLEFGSFDPELASFIPTELMGTAAESGTPTGGANNKSCVNNFDTACYVTGISSLLFHAYNVSNSVVWTSAISPLYQIVQGVNKTFGAGQQGIALDIAAVPNPFQGVNVARFEDARQTFLSLIDGGLAGEVDPIAPLAAPAREVDCIVVADASADSNQQMPTGASLVATEARSMLLANGSLALPPLPNSAQTFINLGLNTRPTFFGCGLAPANFTTANASVPSDYPLIVYLSNYDPTGVTNTSTGQTQYNVSQQVAFLTAAYNIATQGNSSEWGTCLQCAGVERMRARQGLNRTSTCEACFVKHCWNGTEAISNSSSGGNSSSGTGTNGTTGGSGTTPKSGAVTSFQSAPGVAALVALGLGVLVF</sequence>
<dbReference type="GO" id="GO:0004623">
    <property type="term" value="F:phospholipase A2 activity"/>
    <property type="evidence" value="ECO:0007669"/>
    <property type="project" value="TreeGrafter"/>
</dbReference>
<dbReference type="InterPro" id="IPR016035">
    <property type="entry name" value="Acyl_Trfase/lysoPLipase"/>
</dbReference>
<evidence type="ECO:0000313" key="13">
    <source>
        <dbReference type="Proteomes" id="UP000198372"/>
    </source>
</evidence>
<evidence type="ECO:0000256" key="10">
    <source>
        <dbReference type="SAM" id="MobiDB-lite"/>
    </source>
</evidence>
<accession>A0A238F4V6</accession>
<dbReference type="GO" id="GO:0046475">
    <property type="term" value="P:glycerophospholipid catabolic process"/>
    <property type="evidence" value="ECO:0007669"/>
    <property type="project" value="TreeGrafter"/>
</dbReference>
<evidence type="ECO:0000259" key="11">
    <source>
        <dbReference type="PROSITE" id="PS51210"/>
    </source>
</evidence>
<dbReference type="SMART" id="SM00022">
    <property type="entry name" value="PLAc"/>
    <property type="match status" value="1"/>
</dbReference>